<protein>
    <submittedName>
        <fullName evidence="2">Uncharacterized protein</fullName>
    </submittedName>
</protein>
<keyword evidence="3" id="KW-1185">Reference proteome</keyword>
<feature type="transmembrane region" description="Helical" evidence="1">
    <location>
        <begin position="29"/>
        <end position="50"/>
    </location>
</feature>
<sequence length="317" mass="32249">MPDFAMPEEDAPRRAVPLRPRGPRLRRGVGVAVVVAVVSALAIVGVPALVDQQRGRDAVATVERLADAVADGDVDAVLAAMPTIDERGDVAAMDVVVPASGLRVEGVSLVRVDGDEAIVRVAHAVGPDRGSAEVRLEDRDGWRVVEGLLALTDVDDVVARVLGGDVQPGPTWLLPGRYDLGTVGLGAVDLVPAAFAIVPPPLGATLPAPTFDAVPSVQTASAALDRIEAVLAACALAPADGCPPVGATPSDVPPFMGWSIDLAARSGTLDVEVTSSVAAQAAGSAELVTTPMRFAVTLADDLGAVAFEQTPASGQLP</sequence>
<keyword evidence="1" id="KW-0812">Transmembrane</keyword>
<proteinExistence type="predicted"/>
<keyword evidence="1" id="KW-1133">Transmembrane helix</keyword>
<evidence type="ECO:0000256" key="1">
    <source>
        <dbReference type="SAM" id="Phobius"/>
    </source>
</evidence>
<evidence type="ECO:0000313" key="2">
    <source>
        <dbReference type="EMBL" id="GAA2173708.1"/>
    </source>
</evidence>
<dbReference type="EMBL" id="BAAAQT010000006">
    <property type="protein sequence ID" value="GAA2173708.1"/>
    <property type="molecule type" value="Genomic_DNA"/>
</dbReference>
<gene>
    <name evidence="2" type="ORF">GCM10009846_16730</name>
</gene>
<comment type="caution">
    <text evidence="2">The sequence shown here is derived from an EMBL/GenBank/DDBJ whole genome shotgun (WGS) entry which is preliminary data.</text>
</comment>
<evidence type="ECO:0000313" key="3">
    <source>
        <dbReference type="Proteomes" id="UP001501599"/>
    </source>
</evidence>
<name>A0ABP5MGF9_9MICO</name>
<keyword evidence="1" id="KW-0472">Membrane</keyword>
<reference evidence="3" key="1">
    <citation type="journal article" date="2019" name="Int. J. Syst. Evol. Microbiol.">
        <title>The Global Catalogue of Microorganisms (GCM) 10K type strain sequencing project: providing services to taxonomists for standard genome sequencing and annotation.</title>
        <authorList>
            <consortium name="The Broad Institute Genomics Platform"/>
            <consortium name="The Broad Institute Genome Sequencing Center for Infectious Disease"/>
            <person name="Wu L."/>
            <person name="Ma J."/>
        </authorList>
    </citation>
    <scope>NUCLEOTIDE SEQUENCE [LARGE SCALE GENOMIC DNA]</scope>
    <source>
        <strain evidence="3">JCM 16026</strain>
    </source>
</reference>
<accession>A0ABP5MGF9</accession>
<organism evidence="2 3">
    <name type="scientific">Agrococcus versicolor</name>
    <dbReference type="NCBI Taxonomy" id="501482"/>
    <lineage>
        <taxon>Bacteria</taxon>
        <taxon>Bacillati</taxon>
        <taxon>Actinomycetota</taxon>
        <taxon>Actinomycetes</taxon>
        <taxon>Micrococcales</taxon>
        <taxon>Microbacteriaceae</taxon>
        <taxon>Agrococcus</taxon>
    </lineage>
</organism>
<dbReference type="Proteomes" id="UP001501599">
    <property type="component" value="Unassembled WGS sequence"/>
</dbReference>